<proteinExistence type="predicted"/>
<reference evidence="1" key="1">
    <citation type="submission" date="2020-07" db="EMBL/GenBank/DDBJ databases">
        <title>Huge and variable diversity of episymbiotic CPR bacteria and DPANN archaea in groundwater ecosystems.</title>
        <authorList>
            <person name="He C.Y."/>
            <person name="Keren R."/>
            <person name="Whittaker M."/>
            <person name="Farag I.F."/>
            <person name="Doudna J."/>
            <person name="Cate J.H.D."/>
            <person name="Banfield J.F."/>
        </authorList>
    </citation>
    <scope>NUCLEOTIDE SEQUENCE</scope>
    <source>
        <strain evidence="1">NC_groundwater_1370_Ag_S-0.2um_69_93</strain>
    </source>
</reference>
<accession>A0A933EAQ7</accession>
<organism evidence="1 2">
    <name type="scientific">Tectimicrobiota bacterium</name>
    <dbReference type="NCBI Taxonomy" id="2528274"/>
    <lineage>
        <taxon>Bacteria</taxon>
        <taxon>Pseudomonadati</taxon>
        <taxon>Nitrospinota/Tectimicrobiota group</taxon>
        <taxon>Candidatus Tectimicrobiota</taxon>
    </lineage>
</organism>
<gene>
    <name evidence="1" type="ORF">HY618_07605</name>
</gene>
<protein>
    <submittedName>
        <fullName evidence="1">AhpC/TSA family protein</fullName>
    </submittedName>
</protein>
<comment type="caution">
    <text evidence="1">The sequence shown here is derived from an EMBL/GenBank/DDBJ whole genome shotgun (WGS) entry which is preliminary data.</text>
</comment>
<evidence type="ECO:0000313" key="1">
    <source>
        <dbReference type="EMBL" id="MBI4252309.1"/>
    </source>
</evidence>
<dbReference type="AlphaFoldDB" id="A0A933EAQ7"/>
<evidence type="ECO:0000313" key="2">
    <source>
        <dbReference type="Proteomes" id="UP000752292"/>
    </source>
</evidence>
<sequence>MLNLHTVSRGFWAMLRGHRPGRPVGDRSRLPGAFLIDGGGAIRWGHRGRDAADHPAASDLLTAWDRVRGPSGG</sequence>
<name>A0A933EAQ7_UNCTE</name>
<dbReference type="EMBL" id="JACQRX010000330">
    <property type="protein sequence ID" value="MBI4252309.1"/>
    <property type="molecule type" value="Genomic_DNA"/>
</dbReference>
<dbReference type="Proteomes" id="UP000752292">
    <property type="component" value="Unassembled WGS sequence"/>
</dbReference>